<dbReference type="PROSITE" id="PS00134">
    <property type="entry name" value="TRYPSIN_HIS"/>
    <property type="match status" value="1"/>
</dbReference>
<evidence type="ECO:0000256" key="12">
    <source>
        <dbReference type="ARBA" id="ARBA00023157"/>
    </source>
</evidence>
<dbReference type="FunFam" id="2.40.10.10:FF:000028">
    <property type="entry name" value="Serine protease easter"/>
    <property type="match status" value="1"/>
</dbReference>
<dbReference type="InterPro" id="IPR018114">
    <property type="entry name" value="TRYPSIN_HIS"/>
</dbReference>
<protein>
    <submittedName>
        <fullName evidence="15">Uncharacterized protein</fullName>
    </submittedName>
</protein>
<keyword evidence="16" id="KW-1185">Reference proteome</keyword>
<dbReference type="InterPro" id="IPR009003">
    <property type="entry name" value="Peptidase_S1_PA"/>
</dbReference>
<dbReference type="GO" id="GO:0004252">
    <property type="term" value="F:serine-type endopeptidase activity"/>
    <property type="evidence" value="ECO:0007669"/>
    <property type="project" value="InterPro"/>
</dbReference>
<dbReference type="GO" id="GO:0046872">
    <property type="term" value="F:metal ion binding"/>
    <property type="evidence" value="ECO:0007669"/>
    <property type="project" value="UniProtKB-KW"/>
</dbReference>
<evidence type="ECO:0000256" key="1">
    <source>
        <dbReference type="ARBA" id="ARBA00004613"/>
    </source>
</evidence>
<gene>
    <name evidence="15" type="primary">5568251</name>
</gene>
<dbReference type="GO" id="GO:0006508">
    <property type="term" value="P:proteolysis"/>
    <property type="evidence" value="ECO:0007669"/>
    <property type="project" value="UniProtKB-KW"/>
</dbReference>
<keyword evidence="2" id="KW-0964">Secreted</keyword>
<keyword evidence="7" id="KW-0378">Hydrolase</keyword>
<name>A0A1S4FED3_AEDAE</name>
<dbReference type="InterPro" id="IPR001314">
    <property type="entry name" value="Peptidase_S1A"/>
</dbReference>
<keyword evidence="6" id="KW-0732">Signal</keyword>
<dbReference type="Proteomes" id="UP000008820">
    <property type="component" value="Chromosome 2"/>
</dbReference>
<evidence type="ECO:0000256" key="4">
    <source>
        <dbReference type="ARBA" id="ARBA00022670"/>
    </source>
</evidence>
<dbReference type="Pfam" id="PF00089">
    <property type="entry name" value="Trypsin"/>
    <property type="match status" value="1"/>
</dbReference>
<sequence length="374" mass="41999">MGFYSIQPLLLFLIAFAIAQASAKSCETEDYEEGNCVSIQKCEKFVEMMSQGISQGQQRLVDREQEKCADTGEEGSICCKRKQRPEIPRFVEDVKPLTKSLYELLPDSSVCGVDSPDRIFYGNETYLDQFRWLALIMYVGEDDKEYFGCGGSLINPRYVLTAAHCIKNNVAGVRLGEWDLTTDPDCVMRQGKEQCSNPVIDVGIDKIIRHKKYKFSWYKPSNIDLALFRLDRDIAYNKYIVPICLPKSEEDAQINADKPMYVAGWGKTETGETSKRKLFADVSLVDLDECREIHKSPLIKFHQSMICALGVGGKDSCQGDSGGPLMDIQKTAEGAERYFLKGVVSVGASCGTTKPAFYIDVHKNIDWIISNMEV</sequence>
<dbReference type="CDD" id="cd00190">
    <property type="entry name" value="Tryp_SPc"/>
    <property type="match status" value="1"/>
</dbReference>
<keyword evidence="3" id="KW-0399">Innate immunity</keyword>
<evidence type="ECO:0000256" key="9">
    <source>
        <dbReference type="ARBA" id="ARBA00022837"/>
    </source>
</evidence>
<dbReference type="Gene3D" id="2.40.10.10">
    <property type="entry name" value="Trypsin-like serine proteases"/>
    <property type="match status" value="2"/>
</dbReference>
<dbReference type="GO" id="GO:0051604">
    <property type="term" value="P:protein maturation"/>
    <property type="evidence" value="ECO:0007669"/>
    <property type="project" value="UniProtKB-ARBA"/>
</dbReference>
<evidence type="ECO:0000256" key="7">
    <source>
        <dbReference type="ARBA" id="ARBA00022801"/>
    </source>
</evidence>
<evidence type="ECO:0000256" key="14">
    <source>
        <dbReference type="ARBA" id="ARBA00024195"/>
    </source>
</evidence>
<keyword evidence="4" id="KW-0645">Protease</keyword>
<dbReference type="InterPro" id="IPR043504">
    <property type="entry name" value="Peptidase_S1_PA_chymotrypsin"/>
</dbReference>
<accession>A0A1S4FED3</accession>
<keyword evidence="9" id="KW-0106">Calcium</keyword>
<keyword evidence="13" id="KW-0325">Glycoprotein</keyword>
<dbReference type="Gene3D" id="3.30.1640.30">
    <property type="match status" value="1"/>
</dbReference>
<keyword evidence="10" id="KW-0391">Immunity</keyword>
<dbReference type="AlphaFoldDB" id="A0A1S4FED3"/>
<reference evidence="15" key="2">
    <citation type="submission" date="2020-05" db="UniProtKB">
        <authorList>
            <consortium name="EnsemblMetazoa"/>
        </authorList>
    </citation>
    <scope>IDENTIFICATION</scope>
    <source>
        <strain evidence="15">LVP_AGWG</strain>
    </source>
</reference>
<proteinExistence type="inferred from homology"/>
<evidence type="ECO:0000256" key="11">
    <source>
        <dbReference type="ARBA" id="ARBA00023145"/>
    </source>
</evidence>
<dbReference type="PROSITE" id="PS50240">
    <property type="entry name" value="TRYPSIN_DOM"/>
    <property type="match status" value="1"/>
</dbReference>
<dbReference type="EnsemblMetazoa" id="AAEL006674-RA">
    <property type="protein sequence ID" value="AAEL006674-PA"/>
    <property type="gene ID" value="AAEL006674"/>
</dbReference>
<dbReference type="OrthoDB" id="547031at2759"/>
<dbReference type="PRINTS" id="PR00722">
    <property type="entry name" value="CHYMOTRYPSIN"/>
</dbReference>
<dbReference type="PANTHER" id="PTHR24256">
    <property type="entry name" value="TRYPTASE-RELATED"/>
    <property type="match status" value="1"/>
</dbReference>
<keyword evidence="8" id="KW-0720">Serine protease</keyword>
<dbReference type="PROSITE" id="PS00135">
    <property type="entry name" value="TRYPSIN_SER"/>
    <property type="match status" value="1"/>
</dbReference>
<evidence type="ECO:0000256" key="6">
    <source>
        <dbReference type="ARBA" id="ARBA00022729"/>
    </source>
</evidence>
<dbReference type="SMART" id="SM00020">
    <property type="entry name" value="Tryp_SPc"/>
    <property type="match status" value="1"/>
</dbReference>
<reference evidence="15 16" key="1">
    <citation type="submission" date="2017-06" db="EMBL/GenBank/DDBJ databases">
        <title>Aedes aegypti genome working group (AGWG) sequencing and assembly.</title>
        <authorList>
            <consortium name="Aedes aegypti Genome Working Group (AGWG)"/>
            <person name="Matthews B.J."/>
        </authorList>
    </citation>
    <scope>NUCLEOTIDE SEQUENCE [LARGE SCALE GENOMIC DNA]</scope>
    <source>
        <strain evidence="15 16">LVP_AGWG</strain>
    </source>
</reference>
<evidence type="ECO:0000256" key="10">
    <source>
        <dbReference type="ARBA" id="ARBA00022859"/>
    </source>
</evidence>
<evidence type="ECO:0000256" key="13">
    <source>
        <dbReference type="ARBA" id="ARBA00023180"/>
    </source>
</evidence>
<dbReference type="GO" id="GO:0005576">
    <property type="term" value="C:extracellular region"/>
    <property type="evidence" value="ECO:0007669"/>
    <property type="project" value="UniProtKB-SubCell"/>
</dbReference>
<evidence type="ECO:0000256" key="2">
    <source>
        <dbReference type="ARBA" id="ARBA00022525"/>
    </source>
</evidence>
<dbReference type="GO" id="GO:0045087">
    <property type="term" value="P:innate immune response"/>
    <property type="evidence" value="ECO:0007669"/>
    <property type="project" value="UniProtKB-KW"/>
</dbReference>
<keyword evidence="11" id="KW-0865">Zymogen</keyword>
<dbReference type="VEuPathDB" id="VectorBase:AAEL006674"/>
<dbReference type="InterPro" id="IPR038565">
    <property type="entry name" value="CLIP_sf"/>
</dbReference>
<keyword evidence="12" id="KW-1015">Disulfide bond</keyword>
<evidence type="ECO:0000313" key="16">
    <source>
        <dbReference type="Proteomes" id="UP000008820"/>
    </source>
</evidence>
<dbReference type="InterPro" id="IPR001254">
    <property type="entry name" value="Trypsin_dom"/>
</dbReference>
<dbReference type="InterPro" id="IPR051487">
    <property type="entry name" value="Ser/Thr_Proteases_Immune/Dev"/>
</dbReference>
<dbReference type="InterPro" id="IPR033116">
    <property type="entry name" value="TRYPSIN_SER"/>
</dbReference>
<comment type="similarity">
    <text evidence="14">Belongs to the peptidase S1 family. CLIP subfamily.</text>
</comment>
<organism evidence="15 16">
    <name type="scientific">Aedes aegypti</name>
    <name type="common">Yellowfever mosquito</name>
    <name type="synonym">Culex aegypti</name>
    <dbReference type="NCBI Taxonomy" id="7159"/>
    <lineage>
        <taxon>Eukaryota</taxon>
        <taxon>Metazoa</taxon>
        <taxon>Ecdysozoa</taxon>
        <taxon>Arthropoda</taxon>
        <taxon>Hexapoda</taxon>
        <taxon>Insecta</taxon>
        <taxon>Pterygota</taxon>
        <taxon>Neoptera</taxon>
        <taxon>Endopterygota</taxon>
        <taxon>Diptera</taxon>
        <taxon>Nematocera</taxon>
        <taxon>Culicoidea</taxon>
        <taxon>Culicidae</taxon>
        <taxon>Culicinae</taxon>
        <taxon>Aedini</taxon>
        <taxon>Aedes</taxon>
        <taxon>Stegomyia</taxon>
    </lineage>
</organism>
<evidence type="ECO:0000313" key="15">
    <source>
        <dbReference type="EnsemblMetazoa" id="AAEL006674-PA"/>
    </source>
</evidence>
<dbReference type="FunFam" id="2.40.10.10:FF:000078">
    <property type="entry name" value="Serine protease H137"/>
    <property type="match status" value="1"/>
</dbReference>
<evidence type="ECO:0000256" key="5">
    <source>
        <dbReference type="ARBA" id="ARBA00022723"/>
    </source>
</evidence>
<evidence type="ECO:0000256" key="8">
    <source>
        <dbReference type="ARBA" id="ARBA00022825"/>
    </source>
</evidence>
<comment type="subcellular location">
    <subcellularLocation>
        <location evidence="1">Secreted</location>
    </subcellularLocation>
</comment>
<dbReference type="SUPFAM" id="SSF50494">
    <property type="entry name" value="Trypsin-like serine proteases"/>
    <property type="match status" value="1"/>
</dbReference>
<evidence type="ECO:0000256" key="3">
    <source>
        <dbReference type="ARBA" id="ARBA00022588"/>
    </source>
</evidence>
<dbReference type="InParanoid" id="A0A1S4FED3"/>
<keyword evidence="5" id="KW-0479">Metal-binding</keyword>